<reference evidence="1 2" key="1">
    <citation type="submission" date="2016-11" db="EMBL/GenBank/DDBJ databases">
        <title>Trade-off between light-utilization and light-protection in marine flavobacteria.</title>
        <authorList>
            <person name="Kumagai Y."/>
        </authorList>
    </citation>
    <scope>NUCLEOTIDE SEQUENCE [LARGE SCALE GENOMIC DNA]</scope>
    <source>
        <strain evidence="1 2">NBRC 107741</strain>
    </source>
</reference>
<proteinExistence type="predicted"/>
<comment type="caution">
    <text evidence="1">The sequence shown here is derived from an EMBL/GenBank/DDBJ whole genome shotgun (WGS) entry which is preliminary data.</text>
</comment>
<dbReference type="EMBL" id="MQUB01000001">
    <property type="protein sequence ID" value="PQB05784.1"/>
    <property type="molecule type" value="Genomic_DNA"/>
</dbReference>
<organism evidence="1 2">
    <name type="scientific">Aureitalea marina</name>
    <dbReference type="NCBI Taxonomy" id="930804"/>
    <lineage>
        <taxon>Bacteria</taxon>
        <taxon>Pseudomonadati</taxon>
        <taxon>Bacteroidota</taxon>
        <taxon>Flavobacteriia</taxon>
        <taxon>Flavobacteriales</taxon>
        <taxon>Flavobacteriaceae</taxon>
        <taxon>Aureitalea</taxon>
    </lineage>
</organism>
<dbReference type="Proteomes" id="UP000239800">
    <property type="component" value="Unassembled WGS sequence"/>
</dbReference>
<accession>A0A2S7KT31</accession>
<sequence>MNSYTQESVVFETKFKPNKKYLTQLKSTSYAEIQFIADQEILDRFKSQGIELPMITESETNLATDIITQNLDENGEFPATMEYGKMTSKTTIAGKSTSEEKPYSGMKIIGKYDVDNKFKIDTIISSTVTQQMRTMLRSTLESVQPTINFPEKPMKVGDKFNKEIPMSIPMEGMSPISVIINMEYLLKEIKDGKAFFDIKQNVGLDMSQEQFNVEANGTGSGTSEFDIKENHITKYNSELPMNVTIKVNEKMTMKMKMTTTSEQIVVIE</sequence>
<dbReference type="AlphaFoldDB" id="A0A2S7KT31"/>
<evidence type="ECO:0000313" key="2">
    <source>
        <dbReference type="Proteomes" id="UP000239800"/>
    </source>
</evidence>
<protein>
    <submittedName>
        <fullName evidence="1">Uncharacterized protein</fullName>
    </submittedName>
</protein>
<evidence type="ECO:0000313" key="1">
    <source>
        <dbReference type="EMBL" id="PQB05784.1"/>
    </source>
</evidence>
<gene>
    <name evidence="1" type="ORF">BST85_13430</name>
</gene>
<name>A0A2S7KT31_9FLAO</name>
<keyword evidence="2" id="KW-1185">Reference proteome</keyword>